<evidence type="ECO:0000259" key="1">
    <source>
        <dbReference type="PROSITE" id="PS51724"/>
    </source>
</evidence>
<accession>A0A0W0X2C2</accession>
<dbReference type="Pfam" id="PF05036">
    <property type="entry name" value="SPOR"/>
    <property type="match status" value="1"/>
</dbReference>
<proteinExistence type="predicted"/>
<comment type="caution">
    <text evidence="2">The sequence shown here is derived from an EMBL/GenBank/DDBJ whole genome shotgun (WGS) entry which is preliminary data.</text>
</comment>
<dbReference type="InterPro" id="IPR007730">
    <property type="entry name" value="SPOR-like_dom"/>
</dbReference>
<dbReference type="RefSeq" id="WP_025386292.1">
    <property type="nucleotide sequence ID" value="NZ_KV441803.1"/>
</dbReference>
<gene>
    <name evidence="2" type="ORF">Loak_1178</name>
</gene>
<dbReference type="GO" id="GO:0030428">
    <property type="term" value="C:cell septum"/>
    <property type="evidence" value="ECO:0007669"/>
    <property type="project" value="TreeGrafter"/>
</dbReference>
<dbReference type="Gene3D" id="3.30.70.1070">
    <property type="entry name" value="Sporulation related repeat"/>
    <property type="match status" value="1"/>
</dbReference>
<dbReference type="GO" id="GO:0042834">
    <property type="term" value="F:peptidoglycan binding"/>
    <property type="evidence" value="ECO:0007669"/>
    <property type="project" value="InterPro"/>
</dbReference>
<dbReference type="Proteomes" id="UP000054858">
    <property type="component" value="Unassembled WGS sequence"/>
</dbReference>
<dbReference type="AlphaFoldDB" id="A0A0W0X2C2"/>
<dbReference type="PATRIC" id="fig|29423.5.peg.1231"/>
<dbReference type="GO" id="GO:0032153">
    <property type="term" value="C:cell division site"/>
    <property type="evidence" value="ECO:0007669"/>
    <property type="project" value="TreeGrafter"/>
</dbReference>
<sequence>MAKDYRKKGKSSSNGWLRQMTLVLMSFFCGYLSASLFNFTQASAWVEDHFFSKHKEQAISQPSKQQAQLPRPKLEFYTLLAKEQSAVPSAVNPQVANAINTSSNTAAKASATTAKVVEASSAFQKEMANKPATEKVTPAVVHKESYLVQVASFRKREDAERMKASLILKGFSVNVMAVVNQQIHWYRVIIGPFSSRIQAEKAQVEVARSEHITGMIRKMDA</sequence>
<evidence type="ECO:0000313" key="3">
    <source>
        <dbReference type="Proteomes" id="UP000054858"/>
    </source>
</evidence>
<name>A0A0W0X2C2_9GAMM</name>
<organism evidence="2 3">
    <name type="scientific">Legionella oakridgensis</name>
    <dbReference type="NCBI Taxonomy" id="29423"/>
    <lineage>
        <taxon>Bacteria</taxon>
        <taxon>Pseudomonadati</taxon>
        <taxon>Pseudomonadota</taxon>
        <taxon>Gammaproteobacteria</taxon>
        <taxon>Legionellales</taxon>
        <taxon>Legionellaceae</taxon>
        <taxon>Legionella</taxon>
    </lineage>
</organism>
<reference evidence="2 3" key="1">
    <citation type="submission" date="2015-11" db="EMBL/GenBank/DDBJ databases">
        <title>Genomic analysis of 38 Legionella species identifies large and diverse effector repertoires.</title>
        <authorList>
            <person name="Burstein D."/>
            <person name="Amaro F."/>
            <person name="Zusman T."/>
            <person name="Lifshitz Z."/>
            <person name="Cohen O."/>
            <person name="Gilbert J.A."/>
            <person name="Pupko T."/>
            <person name="Shuman H.A."/>
            <person name="Segal G."/>
        </authorList>
    </citation>
    <scope>NUCLEOTIDE SEQUENCE [LARGE SCALE GENOMIC DNA]</scope>
    <source>
        <strain evidence="2 3">Oak Ridge-10</strain>
    </source>
</reference>
<dbReference type="EMBL" id="LNYP01000024">
    <property type="protein sequence ID" value="KTD38690.1"/>
    <property type="molecule type" value="Genomic_DNA"/>
</dbReference>
<dbReference type="InterPro" id="IPR036680">
    <property type="entry name" value="SPOR-like_sf"/>
</dbReference>
<dbReference type="PANTHER" id="PTHR38687:SF1">
    <property type="entry name" value="CELL DIVISION PROTEIN DEDD"/>
    <property type="match status" value="1"/>
</dbReference>
<dbReference type="PANTHER" id="PTHR38687">
    <property type="entry name" value="CELL DIVISION PROTEIN DEDD-RELATED"/>
    <property type="match status" value="1"/>
</dbReference>
<feature type="domain" description="SPOR" evidence="1">
    <location>
        <begin position="140"/>
        <end position="219"/>
    </location>
</feature>
<protein>
    <submittedName>
        <fullName evidence="2">Sporulation domain-containing protein</fullName>
    </submittedName>
</protein>
<dbReference type="GO" id="GO:0032506">
    <property type="term" value="P:cytokinetic process"/>
    <property type="evidence" value="ECO:0007669"/>
    <property type="project" value="TreeGrafter"/>
</dbReference>
<dbReference type="InterPro" id="IPR052521">
    <property type="entry name" value="Cell_div_SPOR-domain"/>
</dbReference>
<evidence type="ECO:0000313" key="2">
    <source>
        <dbReference type="EMBL" id="KTD38690.1"/>
    </source>
</evidence>
<dbReference type="PROSITE" id="PS51724">
    <property type="entry name" value="SPOR"/>
    <property type="match status" value="1"/>
</dbReference>
<dbReference type="SUPFAM" id="SSF110997">
    <property type="entry name" value="Sporulation related repeat"/>
    <property type="match status" value="1"/>
</dbReference>